<dbReference type="HAMAP" id="MF_00154">
    <property type="entry name" value="CyoE_CtaB"/>
    <property type="match status" value="1"/>
</dbReference>
<dbReference type="NCBIfam" id="TIGR01473">
    <property type="entry name" value="cyoE_ctaB"/>
    <property type="match status" value="1"/>
</dbReference>
<comment type="similarity">
    <text evidence="4">In the C-terminal section; belongs to the UbiA prenyltransferase family. Protoheme IX farnesyltransferase subfamily.</text>
</comment>
<dbReference type="KEGG" id="nct:NMSP_0171"/>
<feature type="transmembrane region" description="Helical" evidence="11">
    <location>
        <begin position="129"/>
        <end position="150"/>
    </location>
</feature>
<dbReference type="EMBL" id="CP021324">
    <property type="protein sequence ID" value="ARS63803.1"/>
    <property type="molecule type" value="Genomic_DNA"/>
</dbReference>
<evidence type="ECO:0000256" key="4">
    <source>
        <dbReference type="ARBA" id="ARBA00010223"/>
    </source>
</evidence>
<dbReference type="Gene3D" id="1.10.357.140">
    <property type="entry name" value="UbiA prenyltransferase"/>
    <property type="match status" value="1"/>
</dbReference>
<comment type="pathway">
    <text evidence="3 11">Porphyrin-containing compound metabolism; heme O biosynthesis; heme O from protoheme: step 1/1.</text>
</comment>
<evidence type="ECO:0000313" key="13">
    <source>
        <dbReference type="Proteomes" id="UP000249949"/>
    </source>
</evidence>
<evidence type="ECO:0000256" key="1">
    <source>
        <dbReference type="ARBA" id="ARBA00004019"/>
    </source>
</evidence>
<evidence type="ECO:0000256" key="6">
    <source>
        <dbReference type="ARBA" id="ARBA00022692"/>
    </source>
</evidence>
<proteinExistence type="inferred from homology"/>
<comment type="similarity">
    <text evidence="11">Belongs to the UbiA prenyltransferase family. Protoheme IX farnesyltransferase subfamily.</text>
</comment>
<evidence type="ECO:0000256" key="11">
    <source>
        <dbReference type="HAMAP-Rule" id="MF_00154"/>
    </source>
</evidence>
<comment type="subcellular location">
    <subcellularLocation>
        <location evidence="2 11">Cell membrane</location>
        <topology evidence="2 11">Multi-pass membrane protein</topology>
    </subcellularLocation>
</comment>
<dbReference type="GO" id="GO:0008495">
    <property type="term" value="F:protoheme IX farnesyltransferase activity"/>
    <property type="evidence" value="ECO:0007669"/>
    <property type="project" value="UniProtKB-UniRule"/>
</dbReference>
<dbReference type="FunFam" id="1.10.357.140:FF:000019">
    <property type="entry name" value="Protoheme IX farnesyltransferase"/>
    <property type="match status" value="1"/>
</dbReference>
<keyword evidence="11" id="KW-1003">Cell membrane</keyword>
<dbReference type="Pfam" id="PF01040">
    <property type="entry name" value="UbiA"/>
    <property type="match status" value="1"/>
</dbReference>
<evidence type="ECO:0000256" key="8">
    <source>
        <dbReference type="ARBA" id="ARBA00023133"/>
    </source>
</evidence>
<comment type="function">
    <text evidence="1 11">Converts heme B (protoheme IX) to heme O by substitution of the vinyl group on carbon 2 of heme B porphyrin ring with a hydroxyethyl farnesyl side group.</text>
</comment>
<feature type="transmembrane region" description="Helical" evidence="11">
    <location>
        <begin position="103"/>
        <end position="123"/>
    </location>
</feature>
<feature type="transmembrane region" description="Helical" evidence="11">
    <location>
        <begin position="261"/>
        <end position="282"/>
    </location>
</feature>
<dbReference type="AlphaFoldDB" id="A0A2Z2HI10"/>
<feature type="transmembrane region" description="Helical" evidence="11">
    <location>
        <begin position="157"/>
        <end position="176"/>
    </location>
</feature>
<dbReference type="InterPro" id="IPR006369">
    <property type="entry name" value="Protohaem_IX_farnesylTrfase"/>
</dbReference>
<dbReference type="PANTHER" id="PTHR43448:SF2">
    <property type="entry name" value="PROTOHEME IX FARNESYLTRANSFERASE, MITOCHONDRIAL"/>
    <property type="match status" value="1"/>
</dbReference>
<organism evidence="12 13">
    <name type="scientific">Candidatus Nitrosomarinus catalinensis</name>
    <dbReference type="NCBI Taxonomy" id="1898749"/>
    <lineage>
        <taxon>Archaea</taxon>
        <taxon>Nitrososphaerota</taxon>
        <taxon>Nitrososphaeria</taxon>
        <taxon>Nitrosopumilales</taxon>
        <taxon>Nitrosopumilaceae</taxon>
        <taxon>Candidatus Nitrosomarinus</taxon>
    </lineage>
</organism>
<gene>
    <name evidence="11" type="primary">ctaB</name>
    <name evidence="12" type="ORF">NMSP_0171</name>
</gene>
<dbReference type="GO" id="GO:0005886">
    <property type="term" value="C:plasma membrane"/>
    <property type="evidence" value="ECO:0007669"/>
    <property type="project" value="UniProtKB-SubCell"/>
</dbReference>
<accession>A0A2Z2HI10</accession>
<evidence type="ECO:0000256" key="7">
    <source>
        <dbReference type="ARBA" id="ARBA00022989"/>
    </source>
</evidence>
<dbReference type="InterPro" id="IPR000537">
    <property type="entry name" value="UbiA_prenyltransferase"/>
</dbReference>
<feature type="transmembrane region" description="Helical" evidence="11">
    <location>
        <begin position="228"/>
        <end position="249"/>
    </location>
</feature>
<dbReference type="InterPro" id="IPR044878">
    <property type="entry name" value="UbiA_sf"/>
</dbReference>
<dbReference type="Proteomes" id="UP000249949">
    <property type="component" value="Chromosome"/>
</dbReference>
<evidence type="ECO:0000256" key="3">
    <source>
        <dbReference type="ARBA" id="ARBA00004919"/>
    </source>
</evidence>
<keyword evidence="7 11" id="KW-1133">Transmembrane helix</keyword>
<evidence type="ECO:0000256" key="5">
    <source>
        <dbReference type="ARBA" id="ARBA00022679"/>
    </source>
</evidence>
<reference evidence="12 13" key="1">
    <citation type="journal article" date="2017" name="Environ. Microbiol.">
        <title>Genome and epigenome of a novel marine Thaumarchaeota strain suggest viral infection, phosphorothioation DNA modification and multiple restriction systems.</title>
        <authorList>
            <person name="Ahlgren N.A."/>
            <person name="Chen Y."/>
            <person name="Needham D.M."/>
            <person name="Parada A.E."/>
            <person name="Sachdeva R."/>
            <person name="Trinh V."/>
            <person name="Chen T."/>
            <person name="Fuhrman J.A."/>
        </authorList>
    </citation>
    <scope>NUCLEOTIDE SEQUENCE [LARGE SCALE GENOMIC DNA]</scope>
    <source>
        <strain evidence="12 13">SPOT01</strain>
    </source>
</reference>
<comment type="miscellaneous">
    <text evidence="11">Carbon 2 of the heme B porphyrin ring is defined according to the Fischer nomenclature.</text>
</comment>
<feature type="transmembrane region" description="Helical" evidence="11">
    <location>
        <begin position="289"/>
        <end position="309"/>
    </location>
</feature>
<dbReference type="CDD" id="cd13957">
    <property type="entry name" value="PT_UbiA_Cox10"/>
    <property type="match status" value="1"/>
</dbReference>
<evidence type="ECO:0000256" key="10">
    <source>
        <dbReference type="ARBA" id="ARBA00047690"/>
    </source>
</evidence>
<comment type="catalytic activity">
    <reaction evidence="10 11">
        <text>heme b + (2E,6E)-farnesyl diphosphate + H2O = Fe(II)-heme o + diphosphate</text>
        <dbReference type="Rhea" id="RHEA:28070"/>
        <dbReference type="ChEBI" id="CHEBI:15377"/>
        <dbReference type="ChEBI" id="CHEBI:33019"/>
        <dbReference type="ChEBI" id="CHEBI:60344"/>
        <dbReference type="ChEBI" id="CHEBI:60530"/>
        <dbReference type="ChEBI" id="CHEBI:175763"/>
        <dbReference type="EC" id="2.5.1.141"/>
    </reaction>
</comment>
<evidence type="ECO:0000313" key="12">
    <source>
        <dbReference type="EMBL" id="ARS63803.1"/>
    </source>
</evidence>
<dbReference type="EC" id="2.5.1.141" evidence="11"/>
<dbReference type="PANTHER" id="PTHR43448">
    <property type="entry name" value="PROTOHEME IX FARNESYLTRANSFERASE, MITOCHONDRIAL"/>
    <property type="match status" value="1"/>
</dbReference>
<dbReference type="GO" id="GO:0048034">
    <property type="term" value="P:heme O biosynthetic process"/>
    <property type="evidence" value="ECO:0007669"/>
    <property type="project" value="UniProtKB-UniRule"/>
</dbReference>
<feature type="transmembrane region" description="Helical" evidence="11">
    <location>
        <begin position="182"/>
        <end position="207"/>
    </location>
</feature>
<evidence type="ECO:0000256" key="9">
    <source>
        <dbReference type="ARBA" id="ARBA00023136"/>
    </source>
</evidence>
<keyword evidence="9 11" id="KW-0472">Membrane</keyword>
<keyword evidence="6 11" id="KW-0812">Transmembrane</keyword>
<evidence type="ECO:0000256" key="2">
    <source>
        <dbReference type="ARBA" id="ARBA00004651"/>
    </source>
</evidence>
<name>A0A2Z2HI10_9ARCH</name>
<keyword evidence="8 11" id="KW-0350">Heme biosynthesis</keyword>
<feature type="transmembrane region" description="Helical" evidence="11">
    <location>
        <begin position="25"/>
        <end position="46"/>
    </location>
</feature>
<dbReference type="UniPathway" id="UPA00834">
    <property type="reaction ID" value="UER00712"/>
</dbReference>
<sequence>MNNTLQEQTTGSRVAVYYELTKPKIWYLLVFTAFGAALTASNIYNIPISIETWALMLFSVAAGSAAANTLTNYHDRDIDAIMERTKDRPLPSKRIYPAVKARNFGLALAGISLVLAFAISFTTTLEQGIWATIFIAFALVNNIIVYSYVLKRNSRTNIILGGLCGGSPPMIGWVAVTMSDLWTMGLAMAGLVFIWIPMHIWALTLHFKEDYNKVNVPMLTAVQSEKTSARAIALSTVVMVLFSIAPFFITTENGENMVGDVYLWTAIASGALMLGLSVWVTVKPMETAAWTLFKFSSPYLAVLFIALMVDSAL</sequence>
<keyword evidence="5 11" id="KW-0808">Transferase</keyword>
<protein>
    <recommendedName>
        <fullName evidence="11">Protoheme IX farnesyltransferase</fullName>
        <ecNumber evidence="11">2.5.1.141</ecNumber>
    </recommendedName>
    <alternativeName>
        <fullName evidence="11">Heme B farnesyltransferase</fullName>
    </alternativeName>
    <alternativeName>
        <fullName evidence="11">Heme O synthase</fullName>
    </alternativeName>
</protein>
<keyword evidence="13" id="KW-1185">Reference proteome</keyword>